<protein>
    <submittedName>
        <fullName evidence="2">Uncharacterized protein</fullName>
    </submittedName>
</protein>
<keyword evidence="3" id="KW-1185">Reference proteome</keyword>
<dbReference type="Proteomes" id="UP000275078">
    <property type="component" value="Unassembled WGS sequence"/>
</dbReference>
<gene>
    <name evidence="2" type="ORF">BJ508DRAFT_50104</name>
</gene>
<sequence length="248" mass="26767">MLYPPYTKSQQAYSADSDLDYDSGYEEPPDEEKVPRTTRAREASHGYAQASSTATKASPHTSAWGPLDSTTHIPTIRTTSPVGTISSSEISEKSTLRRRPSTVQRSDPIDIPSPKRRQLSNRSAASFQTASEASRAILQALPSSMLQAKSAPCTLSPVNVHANETQSDGVSSSASSFVDIQAAGSSRQINAGNVHGNVTHGDLHNNIFKAEKIDNNYNNCQIFVSCTKSHKPGRGCSFFGMFRSEVTV</sequence>
<organism evidence="2 3">
    <name type="scientific">Ascobolus immersus RN42</name>
    <dbReference type="NCBI Taxonomy" id="1160509"/>
    <lineage>
        <taxon>Eukaryota</taxon>
        <taxon>Fungi</taxon>
        <taxon>Dikarya</taxon>
        <taxon>Ascomycota</taxon>
        <taxon>Pezizomycotina</taxon>
        <taxon>Pezizomycetes</taxon>
        <taxon>Pezizales</taxon>
        <taxon>Ascobolaceae</taxon>
        <taxon>Ascobolus</taxon>
    </lineage>
</organism>
<feature type="compositionally biased region" description="Polar residues" evidence="1">
    <location>
        <begin position="68"/>
        <end position="83"/>
    </location>
</feature>
<feature type="compositionally biased region" description="Acidic residues" evidence="1">
    <location>
        <begin position="17"/>
        <end position="30"/>
    </location>
</feature>
<dbReference type="AlphaFoldDB" id="A0A3N4HH95"/>
<evidence type="ECO:0000313" key="2">
    <source>
        <dbReference type="EMBL" id="RPA73422.1"/>
    </source>
</evidence>
<evidence type="ECO:0000256" key="1">
    <source>
        <dbReference type="SAM" id="MobiDB-lite"/>
    </source>
</evidence>
<feature type="compositionally biased region" description="Basic and acidic residues" evidence="1">
    <location>
        <begin position="31"/>
        <end position="44"/>
    </location>
</feature>
<evidence type="ECO:0000313" key="3">
    <source>
        <dbReference type="Proteomes" id="UP000275078"/>
    </source>
</evidence>
<reference evidence="2 3" key="1">
    <citation type="journal article" date="2018" name="Nat. Ecol. Evol.">
        <title>Pezizomycetes genomes reveal the molecular basis of ectomycorrhizal truffle lifestyle.</title>
        <authorList>
            <person name="Murat C."/>
            <person name="Payen T."/>
            <person name="Noel B."/>
            <person name="Kuo A."/>
            <person name="Morin E."/>
            <person name="Chen J."/>
            <person name="Kohler A."/>
            <person name="Krizsan K."/>
            <person name="Balestrini R."/>
            <person name="Da Silva C."/>
            <person name="Montanini B."/>
            <person name="Hainaut M."/>
            <person name="Levati E."/>
            <person name="Barry K.W."/>
            <person name="Belfiori B."/>
            <person name="Cichocki N."/>
            <person name="Clum A."/>
            <person name="Dockter R.B."/>
            <person name="Fauchery L."/>
            <person name="Guy J."/>
            <person name="Iotti M."/>
            <person name="Le Tacon F."/>
            <person name="Lindquist E.A."/>
            <person name="Lipzen A."/>
            <person name="Malagnac F."/>
            <person name="Mello A."/>
            <person name="Molinier V."/>
            <person name="Miyauchi S."/>
            <person name="Poulain J."/>
            <person name="Riccioni C."/>
            <person name="Rubini A."/>
            <person name="Sitrit Y."/>
            <person name="Splivallo R."/>
            <person name="Traeger S."/>
            <person name="Wang M."/>
            <person name="Zifcakova L."/>
            <person name="Wipf D."/>
            <person name="Zambonelli A."/>
            <person name="Paolocci F."/>
            <person name="Nowrousian M."/>
            <person name="Ottonello S."/>
            <person name="Baldrian P."/>
            <person name="Spatafora J.W."/>
            <person name="Henrissat B."/>
            <person name="Nagy L.G."/>
            <person name="Aury J.M."/>
            <person name="Wincker P."/>
            <person name="Grigoriev I.V."/>
            <person name="Bonfante P."/>
            <person name="Martin F.M."/>
        </authorList>
    </citation>
    <scope>NUCLEOTIDE SEQUENCE [LARGE SCALE GENOMIC DNA]</scope>
    <source>
        <strain evidence="2 3">RN42</strain>
    </source>
</reference>
<accession>A0A3N4HH95</accession>
<feature type="region of interest" description="Disordered" evidence="1">
    <location>
        <begin position="1"/>
        <end position="127"/>
    </location>
</feature>
<dbReference type="EMBL" id="ML119822">
    <property type="protein sequence ID" value="RPA73422.1"/>
    <property type="molecule type" value="Genomic_DNA"/>
</dbReference>
<feature type="compositionally biased region" description="Polar residues" evidence="1">
    <location>
        <begin position="49"/>
        <end position="61"/>
    </location>
</feature>
<proteinExistence type="predicted"/>
<name>A0A3N4HH95_ASCIM</name>